<dbReference type="OrthoDB" id="432970at2759"/>
<dbReference type="Proteomes" id="UP000250043">
    <property type="component" value="Unassembled WGS sequence"/>
</dbReference>
<name>A0A8E2AWI4_9APHY</name>
<gene>
    <name evidence="1" type="ORF">OBBRIDRAFT_835682</name>
</gene>
<accession>A0A8E2AWI4</accession>
<sequence>MTVPPDEPEAIPPLAPGVYQGPYLNSLQRLFEGEDLYDTLADYYKDTVLRPGDVDVFGNLVVSGQALLAKRVFEGALALVQFEASKEAGHVAAIQELFMTRWGSTHAPIFRLIYYATFLWPEYRDGQLQIARWLTEKLNISLNTKDVMGDNALYRAIGTHPEYDPEYAQLLSNV</sequence>
<organism evidence="1 2">
    <name type="scientific">Obba rivulosa</name>
    <dbReference type="NCBI Taxonomy" id="1052685"/>
    <lineage>
        <taxon>Eukaryota</taxon>
        <taxon>Fungi</taxon>
        <taxon>Dikarya</taxon>
        <taxon>Basidiomycota</taxon>
        <taxon>Agaricomycotina</taxon>
        <taxon>Agaricomycetes</taxon>
        <taxon>Polyporales</taxon>
        <taxon>Gelatoporiaceae</taxon>
        <taxon>Obba</taxon>
    </lineage>
</organism>
<dbReference type="EMBL" id="KV722423">
    <property type="protein sequence ID" value="OCH89600.1"/>
    <property type="molecule type" value="Genomic_DNA"/>
</dbReference>
<evidence type="ECO:0000313" key="1">
    <source>
        <dbReference type="EMBL" id="OCH89600.1"/>
    </source>
</evidence>
<evidence type="ECO:0000313" key="2">
    <source>
        <dbReference type="Proteomes" id="UP000250043"/>
    </source>
</evidence>
<protein>
    <submittedName>
        <fullName evidence="1">Uncharacterized protein</fullName>
    </submittedName>
</protein>
<reference evidence="1 2" key="1">
    <citation type="submission" date="2016-07" db="EMBL/GenBank/DDBJ databases">
        <title>Draft genome of the white-rot fungus Obba rivulosa 3A-2.</title>
        <authorList>
            <consortium name="DOE Joint Genome Institute"/>
            <person name="Miettinen O."/>
            <person name="Riley R."/>
            <person name="Acob R."/>
            <person name="Barry K."/>
            <person name="Cullen D."/>
            <person name="De Vries R."/>
            <person name="Hainaut M."/>
            <person name="Hatakka A."/>
            <person name="Henrissat B."/>
            <person name="Hilden K."/>
            <person name="Kuo R."/>
            <person name="Labutti K."/>
            <person name="Lipzen A."/>
            <person name="Makela M.R."/>
            <person name="Sandor L."/>
            <person name="Spatafora J.W."/>
            <person name="Grigoriev I.V."/>
            <person name="Hibbett D.S."/>
        </authorList>
    </citation>
    <scope>NUCLEOTIDE SEQUENCE [LARGE SCALE GENOMIC DNA]</scope>
    <source>
        <strain evidence="1 2">3A-2</strain>
    </source>
</reference>
<dbReference type="AlphaFoldDB" id="A0A8E2AWI4"/>
<proteinExistence type="predicted"/>
<keyword evidence="2" id="KW-1185">Reference proteome</keyword>